<dbReference type="Proteomes" id="UP000507470">
    <property type="component" value="Unassembled WGS sequence"/>
</dbReference>
<dbReference type="PANTHER" id="PTHR23080">
    <property type="entry name" value="THAP DOMAIN PROTEIN"/>
    <property type="match status" value="1"/>
</dbReference>
<evidence type="ECO:0000313" key="5">
    <source>
        <dbReference type="Proteomes" id="UP000507470"/>
    </source>
</evidence>
<dbReference type="EMBL" id="CACVKT020009170">
    <property type="protein sequence ID" value="CAC5420801.1"/>
    <property type="molecule type" value="Genomic_DNA"/>
</dbReference>
<dbReference type="OrthoDB" id="6272738at2759"/>
<dbReference type="InterPro" id="IPR027806">
    <property type="entry name" value="HARBI1_dom"/>
</dbReference>
<protein>
    <recommendedName>
        <fullName evidence="3">DDE Tnp4 domain-containing protein</fullName>
    </recommendedName>
</protein>
<dbReference type="GO" id="GO:0046872">
    <property type="term" value="F:metal ion binding"/>
    <property type="evidence" value="ECO:0007669"/>
    <property type="project" value="UniProtKB-KW"/>
</dbReference>
<evidence type="ECO:0000256" key="1">
    <source>
        <dbReference type="ARBA" id="ARBA00001968"/>
    </source>
</evidence>
<dbReference type="Pfam" id="PF13359">
    <property type="entry name" value="DDE_Tnp_4"/>
    <property type="match status" value="1"/>
</dbReference>
<organism evidence="4 5">
    <name type="scientific">Mytilus coruscus</name>
    <name type="common">Sea mussel</name>
    <dbReference type="NCBI Taxonomy" id="42192"/>
    <lineage>
        <taxon>Eukaryota</taxon>
        <taxon>Metazoa</taxon>
        <taxon>Spiralia</taxon>
        <taxon>Lophotrochozoa</taxon>
        <taxon>Mollusca</taxon>
        <taxon>Bivalvia</taxon>
        <taxon>Autobranchia</taxon>
        <taxon>Pteriomorphia</taxon>
        <taxon>Mytilida</taxon>
        <taxon>Mytiloidea</taxon>
        <taxon>Mytilidae</taxon>
        <taxon>Mytilinae</taxon>
        <taxon>Mytilus</taxon>
    </lineage>
</organism>
<evidence type="ECO:0000259" key="3">
    <source>
        <dbReference type="Pfam" id="PF13359"/>
    </source>
</evidence>
<dbReference type="PANTHER" id="PTHR23080:SF143">
    <property type="entry name" value="SI:DKEY-56D12.4"/>
    <property type="match status" value="1"/>
</dbReference>
<gene>
    <name evidence="4" type="ORF">MCOR_52990</name>
</gene>
<reference evidence="4 5" key="1">
    <citation type="submission" date="2020-06" db="EMBL/GenBank/DDBJ databases">
        <authorList>
            <person name="Li R."/>
            <person name="Bekaert M."/>
        </authorList>
    </citation>
    <scope>NUCLEOTIDE SEQUENCE [LARGE SCALE GENOMIC DNA]</scope>
    <source>
        <strain evidence="5">wild</strain>
    </source>
</reference>
<sequence length="382" mass="43901">MIAIVQQNLSKHLKFLQQKPSAKPVSPQAKTTESTFSKQYITKAVWYFWYTKRYWLPNVLQGSYKLQHKAREDNSIDRKQFHRLKRPRHDSNCTAKSQFHFKPTDFILETSCGTETLVKRLKKEAVLSVFPWTNTFASPSILRELHAKQEGKNIKVVLTLIVTLALKKIALNGIEHKLPKIQLPTRIHKHKHGQHCTETLVKRLKKEAVLSVFPWTNTFASPSILRELHAKQEGKNIKVVLTLIVTLALKKIALNGIEHKLPKIQLPTRIHKHKHGQHCVLKKFEDDPSVEGNKYMARKRFGQIFSPYIFKRQLPTTRIIIDGTEYPIRKPRLPFAQQSTFSTYKNRNTIKISVGETPGGLVSYVSPSYGGSTSDRFKNAAV</sequence>
<name>A0A6J8EP13_MYTCO</name>
<keyword evidence="2" id="KW-0479">Metal-binding</keyword>
<dbReference type="AlphaFoldDB" id="A0A6J8EP13"/>
<keyword evidence="5" id="KW-1185">Reference proteome</keyword>
<comment type="cofactor">
    <cofactor evidence="1">
        <name>a divalent metal cation</name>
        <dbReference type="ChEBI" id="CHEBI:60240"/>
    </cofactor>
</comment>
<proteinExistence type="predicted"/>
<feature type="domain" description="DDE Tnp4" evidence="3">
    <location>
        <begin position="321"/>
        <end position="376"/>
    </location>
</feature>
<evidence type="ECO:0000256" key="2">
    <source>
        <dbReference type="ARBA" id="ARBA00022723"/>
    </source>
</evidence>
<evidence type="ECO:0000313" key="4">
    <source>
        <dbReference type="EMBL" id="CAC5420801.1"/>
    </source>
</evidence>
<accession>A0A6J8EP13</accession>